<dbReference type="SMART" id="SM00028">
    <property type="entry name" value="TPR"/>
    <property type="match status" value="3"/>
</dbReference>
<dbReference type="PANTHER" id="PTHR47682:SF1">
    <property type="entry name" value="TETRATRICOPEPTIDE REPEAT (TPR)-CONTAINING PROTEIN"/>
    <property type="match status" value="1"/>
</dbReference>
<dbReference type="SUPFAM" id="SSF52833">
    <property type="entry name" value="Thioredoxin-like"/>
    <property type="match status" value="1"/>
</dbReference>
<evidence type="ECO:0000313" key="3">
    <source>
        <dbReference type="Proteomes" id="UP001420932"/>
    </source>
</evidence>
<dbReference type="InterPro" id="IPR036249">
    <property type="entry name" value="Thioredoxin-like_sf"/>
</dbReference>
<evidence type="ECO:0000256" key="1">
    <source>
        <dbReference type="PROSITE-ProRule" id="PRU00339"/>
    </source>
</evidence>
<dbReference type="CDD" id="cd02980">
    <property type="entry name" value="TRX_Fd_family"/>
    <property type="match status" value="1"/>
</dbReference>
<reference evidence="2 3" key="1">
    <citation type="submission" date="2024-01" db="EMBL/GenBank/DDBJ databases">
        <title>Genome assemblies of Stephania.</title>
        <authorList>
            <person name="Yang L."/>
        </authorList>
    </citation>
    <scope>NUCLEOTIDE SEQUENCE [LARGE SCALE GENOMIC DNA]</scope>
    <source>
        <strain evidence="2">YNDBR</strain>
        <tissue evidence="2">Leaf</tissue>
    </source>
</reference>
<dbReference type="SUPFAM" id="SSF48452">
    <property type="entry name" value="TPR-like"/>
    <property type="match status" value="1"/>
</dbReference>
<dbReference type="PROSITE" id="PS50005">
    <property type="entry name" value="TPR"/>
    <property type="match status" value="1"/>
</dbReference>
<name>A0AAP0F7M2_9MAGN</name>
<dbReference type="InterPro" id="IPR011990">
    <property type="entry name" value="TPR-like_helical_dom_sf"/>
</dbReference>
<dbReference type="Proteomes" id="UP001420932">
    <property type="component" value="Unassembled WGS sequence"/>
</dbReference>
<keyword evidence="1" id="KW-0802">TPR repeat</keyword>
<accession>A0AAP0F7M2</accession>
<protein>
    <submittedName>
        <fullName evidence="2">Uncharacterized protein</fullName>
    </submittedName>
</protein>
<feature type="repeat" description="TPR" evidence="1">
    <location>
        <begin position="194"/>
        <end position="227"/>
    </location>
</feature>
<comment type="caution">
    <text evidence="2">The sequence shown here is derived from an EMBL/GenBank/DDBJ whole genome shotgun (WGS) entry which is preliminary data.</text>
</comment>
<sequence length="251" mass="27081">MKLASATDFSCFRAKTPPRDPHHSHPNKLVFYVSPTRSELEIRVCVNRTCAKQGSRETLEILSGIAPSNVSITSCGCLGRCGAGPNLVVLPDELLVSHCGTAARAAEVMARLGCGEGSKRSLEALALRKRAEGELERGNQSEAEVLLAQAIDLKPSGGLHFILRSRQRALELMGNYQGALEDAEEALNLAPKYPQAYLCQGDAFLALEKFDAAENSYAIAIEIDPSLRRSKSFKARVARLQEKLSAANAAS</sequence>
<evidence type="ECO:0000313" key="2">
    <source>
        <dbReference type="EMBL" id="KAK9106369.1"/>
    </source>
</evidence>
<dbReference type="AlphaFoldDB" id="A0AAP0F7M2"/>
<organism evidence="2 3">
    <name type="scientific">Stephania yunnanensis</name>
    <dbReference type="NCBI Taxonomy" id="152371"/>
    <lineage>
        <taxon>Eukaryota</taxon>
        <taxon>Viridiplantae</taxon>
        <taxon>Streptophyta</taxon>
        <taxon>Embryophyta</taxon>
        <taxon>Tracheophyta</taxon>
        <taxon>Spermatophyta</taxon>
        <taxon>Magnoliopsida</taxon>
        <taxon>Ranunculales</taxon>
        <taxon>Menispermaceae</taxon>
        <taxon>Menispermoideae</taxon>
        <taxon>Cissampelideae</taxon>
        <taxon>Stephania</taxon>
    </lineage>
</organism>
<dbReference type="Gene3D" id="3.40.30.10">
    <property type="entry name" value="Glutaredoxin"/>
    <property type="match status" value="1"/>
</dbReference>
<gene>
    <name evidence="2" type="ORF">Syun_022380</name>
</gene>
<dbReference type="InterPro" id="IPR019734">
    <property type="entry name" value="TPR_rpt"/>
</dbReference>
<keyword evidence="3" id="KW-1185">Reference proteome</keyword>
<proteinExistence type="predicted"/>
<dbReference type="EMBL" id="JBBNAF010000010">
    <property type="protein sequence ID" value="KAK9106369.1"/>
    <property type="molecule type" value="Genomic_DNA"/>
</dbReference>
<dbReference type="Gene3D" id="1.25.40.10">
    <property type="entry name" value="Tetratricopeptide repeat domain"/>
    <property type="match status" value="1"/>
</dbReference>
<dbReference type="PANTHER" id="PTHR47682">
    <property type="entry name" value="TETRATRICOPEPTIDE REPEAT (TPR)-CONTAINING PROTEIN"/>
    <property type="match status" value="1"/>
</dbReference>